<accession>A0A1H0W4Z1</accession>
<keyword evidence="2" id="KW-1185">Reference proteome</keyword>
<dbReference type="STRING" id="930152.SAMN05216565_10968"/>
<reference evidence="2" key="1">
    <citation type="submission" date="2016-10" db="EMBL/GenBank/DDBJ databases">
        <authorList>
            <person name="Varghese N."/>
            <person name="Submissions S."/>
        </authorList>
    </citation>
    <scope>NUCLEOTIDE SEQUENCE [LARGE SCALE GENOMIC DNA]</scope>
    <source>
        <strain evidence="2">IBRC-M10078</strain>
    </source>
</reference>
<dbReference type="Proteomes" id="UP000199159">
    <property type="component" value="Unassembled WGS sequence"/>
</dbReference>
<evidence type="ECO:0000313" key="2">
    <source>
        <dbReference type="Proteomes" id="UP000199159"/>
    </source>
</evidence>
<organism evidence="1 2">
    <name type="scientific">Litchfieldia salsa</name>
    <dbReference type="NCBI Taxonomy" id="930152"/>
    <lineage>
        <taxon>Bacteria</taxon>
        <taxon>Bacillati</taxon>
        <taxon>Bacillota</taxon>
        <taxon>Bacilli</taxon>
        <taxon>Bacillales</taxon>
        <taxon>Bacillaceae</taxon>
        <taxon>Litchfieldia</taxon>
    </lineage>
</organism>
<dbReference type="OrthoDB" id="2647637at2"/>
<dbReference type="AlphaFoldDB" id="A0A1H0W4Z1"/>
<sequence length="66" mass="7418">MPIDELAKKRWLANPADVRKVFEDNVFCSTCGVTTIVDYHVESINQNLVLKGHCKKCNGNVARVID</sequence>
<name>A0A1H0W4Z1_9BACI</name>
<gene>
    <name evidence="1" type="ORF">SAMN05216565_10968</name>
</gene>
<protein>
    <submittedName>
        <fullName evidence="1">Uncharacterized protein</fullName>
    </submittedName>
</protein>
<dbReference type="EMBL" id="FNJU01000009">
    <property type="protein sequence ID" value="SDP85780.1"/>
    <property type="molecule type" value="Genomic_DNA"/>
</dbReference>
<proteinExistence type="predicted"/>
<dbReference type="RefSeq" id="WP_090856677.1">
    <property type="nucleotide sequence ID" value="NZ_FNJU01000009.1"/>
</dbReference>
<evidence type="ECO:0000313" key="1">
    <source>
        <dbReference type="EMBL" id="SDP85780.1"/>
    </source>
</evidence>